<feature type="DNA-binding region" description="H-T-H motif" evidence="4">
    <location>
        <begin position="43"/>
        <end position="62"/>
    </location>
</feature>
<keyword evidence="7" id="KW-1185">Reference proteome</keyword>
<reference evidence="6 7" key="1">
    <citation type="journal article" date="2014" name="Int. J. Syst. Evol. Microbiol.">
        <title>Complete genome sequence of Corynebacterium casei LMG S-19264T (=DSM 44701T), isolated from a smear-ripened cheese.</title>
        <authorList>
            <consortium name="US DOE Joint Genome Institute (JGI-PGF)"/>
            <person name="Walter F."/>
            <person name="Albersmeier A."/>
            <person name="Kalinowski J."/>
            <person name="Ruckert C."/>
        </authorList>
    </citation>
    <scope>NUCLEOTIDE SEQUENCE [LARGE SCALE GENOMIC DNA]</scope>
    <source>
        <strain evidence="6 7">CGMCC 1.9161</strain>
    </source>
</reference>
<name>A0A917Q509_9HYPH</name>
<dbReference type="GO" id="GO:0000976">
    <property type="term" value="F:transcription cis-regulatory region binding"/>
    <property type="evidence" value="ECO:0007669"/>
    <property type="project" value="TreeGrafter"/>
</dbReference>
<dbReference type="PROSITE" id="PS50977">
    <property type="entry name" value="HTH_TETR_2"/>
    <property type="match status" value="1"/>
</dbReference>
<dbReference type="Pfam" id="PF13305">
    <property type="entry name" value="TetR_C_33"/>
    <property type="match status" value="1"/>
</dbReference>
<dbReference type="AlphaFoldDB" id="A0A917Q509"/>
<dbReference type="SUPFAM" id="SSF46689">
    <property type="entry name" value="Homeodomain-like"/>
    <property type="match status" value="1"/>
</dbReference>
<keyword evidence="3" id="KW-0804">Transcription</keyword>
<dbReference type="SUPFAM" id="SSF48498">
    <property type="entry name" value="Tetracyclin repressor-like, C-terminal domain"/>
    <property type="match status" value="1"/>
</dbReference>
<accession>A0A917Q509</accession>
<dbReference type="PANTHER" id="PTHR30055:SF220">
    <property type="entry name" value="TETR-FAMILY REGULATORY PROTEIN"/>
    <property type="match status" value="1"/>
</dbReference>
<dbReference type="GO" id="GO:0003700">
    <property type="term" value="F:DNA-binding transcription factor activity"/>
    <property type="evidence" value="ECO:0007669"/>
    <property type="project" value="TreeGrafter"/>
</dbReference>
<dbReference type="EMBL" id="BMMF01000002">
    <property type="protein sequence ID" value="GGK23799.1"/>
    <property type="molecule type" value="Genomic_DNA"/>
</dbReference>
<evidence type="ECO:0000256" key="2">
    <source>
        <dbReference type="ARBA" id="ARBA00023125"/>
    </source>
</evidence>
<dbReference type="InterPro" id="IPR001647">
    <property type="entry name" value="HTH_TetR"/>
</dbReference>
<comment type="caution">
    <text evidence="6">The sequence shown here is derived from an EMBL/GenBank/DDBJ whole genome shotgun (WGS) entry which is preliminary data.</text>
</comment>
<dbReference type="PRINTS" id="PR00455">
    <property type="entry name" value="HTHTETR"/>
</dbReference>
<feature type="domain" description="HTH tetR-type" evidence="5">
    <location>
        <begin position="20"/>
        <end position="80"/>
    </location>
</feature>
<dbReference type="InterPro" id="IPR009057">
    <property type="entry name" value="Homeodomain-like_sf"/>
</dbReference>
<evidence type="ECO:0000313" key="6">
    <source>
        <dbReference type="EMBL" id="GGK23799.1"/>
    </source>
</evidence>
<dbReference type="InterPro" id="IPR036271">
    <property type="entry name" value="Tet_transcr_reg_TetR-rel_C_sf"/>
</dbReference>
<dbReference type="Pfam" id="PF00440">
    <property type="entry name" value="TetR_N"/>
    <property type="match status" value="1"/>
</dbReference>
<dbReference type="InterPro" id="IPR050109">
    <property type="entry name" value="HTH-type_TetR-like_transc_reg"/>
</dbReference>
<evidence type="ECO:0000256" key="4">
    <source>
        <dbReference type="PROSITE-ProRule" id="PRU00335"/>
    </source>
</evidence>
<evidence type="ECO:0000256" key="3">
    <source>
        <dbReference type="ARBA" id="ARBA00023163"/>
    </source>
</evidence>
<dbReference type="Gene3D" id="1.10.357.10">
    <property type="entry name" value="Tetracycline Repressor, domain 2"/>
    <property type="match status" value="1"/>
</dbReference>
<dbReference type="InterPro" id="IPR025996">
    <property type="entry name" value="MT1864/Rv1816-like_C"/>
</dbReference>
<protein>
    <submittedName>
        <fullName evidence="6">TetR family transcriptional regulator</fullName>
    </submittedName>
</protein>
<sequence>MDTDAREPPEAGRRKSYHHGNLREALVEAARVLIEEKGPLGFTMAEAARAAGVSPAAPYRHFAGREELIEAVALQGFTLFAEQLERATEGGERAPLAAFTAAGNAYLDFARTYPGYYVAMFESGVAISANAQLNRMADRAMAVLRLSAERLSAHLPPAKRPPAGMVANHVWAFSHGVVELFGRGRPGSRAPYSAEEMLESGTAIYLRGLGLIP</sequence>
<proteinExistence type="predicted"/>
<keyword evidence="1" id="KW-0805">Transcription regulation</keyword>
<evidence type="ECO:0000256" key="1">
    <source>
        <dbReference type="ARBA" id="ARBA00023015"/>
    </source>
</evidence>
<dbReference type="RefSeq" id="WP_188909834.1">
    <property type="nucleotide sequence ID" value="NZ_BMMF01000002.1"/>
</dbReference>
<evidence type="ECO:0000259" key="5">
    <source>
        <dbReference type="PROSITE" id="PS50977"/>
    </source>
</evidence>
<gene>
    <name evidence="6" type="ORF">GCM10011322_08040</name>
</gene>
<dbReference type="PANTHER" id="PTHR30055">
    <property type="entry name" value="HTH-TYPE TRANSCRIPTIONAL REGULATOR RUTR"/>
    <property type="match status" value="1"/>
</dbReference>
<evidence type="ECO:0000313" key="7">
    <source>
        <dbReference type="Proteomes" id="UP000600449"/>
    </source>
</evidence>
<dbReference type="Proteomes" id="UP000600449">
    <property type="component" value="Unassembled WGS sequence"/>
</dbReference>
<keyword evidence="2 4" id="KW-0238">DNA-binding</keyword>
<organism evidence="6 7">
    <name type="scientific">Salinarimonas ramus</name>
    <dbReference type="NCBI Taxonomy" id="690164"/>
    <lineage>
        <taxon>Bacteria</taxon>
        <taxon>Pseudomonadati</taxon>
        <taxon>Pseudomonadota</taxon>
        <taxon>Alphaproteobacteria</taxon>
        <taxon>Hyphomicrobiales</taxon>
        <taxon>Salinarimonadaceae</taxon>
        <taxon>Salinarimonas</taxon>
    </lineage>
</organism>